<dbReference type="NCBIfam" id="NF000648">
    <property type="entry name" value="PRK00026.1"/>
    <property type="match status" value="1"/>
</dbReference>
<dbReference type="GO" id="GO:0052906">
    <property type="term" value="F:tRNA (guanine(37)-N1)-methyltransferase activity"/>
    <property type="evidence" value="ECO:0007669"/>
    <property type="project" value="UniProtKB-UniRule"/>
</dbReference>
<gene>
    <name evidence="15 19" type="primary">trmD</name>
    <name evidence="19" type="ORF">ENW73_01930</name>
</gene>
<evidence type="ECO:0000256" key="7">
    <source>
        <dbReference type="ARBA" id="ARBA00022490"/>
    </source>
</evidence>
<dbReference type="InterPro" id="IPR002649">
    <property type="entry name" value="tRNA_m1G_MeTrfase_TrmD"/>
</dbReference>
<evidence type="ECO:0000313" key="19">
    <source>
        <dbReference type="EMBL" id="HHS51612.1"/>
    </source>
</evidence>
<dbReference type="GO" id="GO:0005829">
    <property type="term" value="C:cytosol"/>
    <property type="evidence" value="ECO:0007669"/>
    <property type="project" value="TreeGrafter"/>
</dbReference>
<evidence type="ECO:0000256" key="9">
    <source>
        <dbReference type="ARBA" id="ARBA00022679"/>
    </source>
</evidence>
<comment type="function">
    <text evidence="1 15 17">Specifically methylates guanosine-37 in various tRNAs.</text>
</comment>
<dbReference type="EMBL" id="DTLI01000044">
    <property type="protein sequence ID" value="HHS51612.1"/>
    <property type="molecule type" value="Genomic_DNA"/>
</dbReference>
<dbReference type="FunFam" id="3.40.1280.10:FF:000001">
    <property type="entry name" value="tRNA (guanine-N(1)-)-methyltransferase"/>
    <property type="match status" value="1"/>
</dbReference>
<comment type="subunit">
    <text evidence="4 15 17">Homodimer.</text>
</comment>
<dbReference type="Gene3D" id="1.10.1270.20">
    <property type="entry name" value="tRNA(m1g37)methyltransferase, domain 2"/>
    <property type="match status" value="1"/>
</dbReference>
<evidence type="ECO:0000256" key="1">
    <source>
        <dbReference type="ARBA" id="ARBA00002634"/>
    </source>
</evidence>
<comment type="catalytic activity">
    <reaction evidence="14 15 17">
        <text>guanosine(37) in tRNA + S-adenosyl-L-methionine = N(1)-methylguanosine(37) in tRNA + S-adenosyl-L-homocysteine + H(+)</text>
        <dbReference type="Rhea" id="RHEA:36899"/>
        <dbReference type="Rhea" id="RHEA-COMP:10145"/>
        <dbReference type="Rhea" id="RHEA-COMP:10147"/>
        <dbReference type="ChEBI" id="CHEBI:15378"/>
        <dbReference type="ChEBI" id="CHEBI:57856"/>
        <dbReference type="ChEBI" id="CHEBI:59789"/>
        <dbReference type="ChEBI" id="CHEBI:73542"/>
        <dbReference type="ChEBI" id="CHEBI:74269"/>
        <dbReference type="EC" id="2.1.1.228"/>
    </reaction>
</comment>
<comment type="caution">
    <text evidence="19">The sequence shown here is derived from an EMBL/GenBank/DDBJ whole genome shotgun (WGS) entry which is preliminary data.</text>
</comment>
<evidence type="ECO:0000256" key="15">
    <source>
        <dbReference type="HAMAP-Rule" id="MF_00605"/>
    </source>
</evidence>
<dbReference type="InterPro" id="IPR029026">
    <property type="entry name" value="tRNA_m1G_MTases_N"/>
</dbReference>
<sequence length="248" mass="28079">MLLHIVTIFPEYFTGPFSCGVLRIAQEKGIAQLKTLNLRDFASDNYRTVDDYPFGGGSGMVLKPEPIFRAVESVQQKDSYIILLSPQGRRFDQKIALCLAQKSHLIIICGRYKGVDERVRKFLANDEISIGDYILSGGEAPALVIIESVIRLLPGVVGAKESIATDSFIQDILDAPYYTRPRNFRGLKVPEILLSGDHEAIRRWRRLQSLKVTKERRPELLTNLKLTEEEKNFLAKEAWENGKKEKGD</sequence>
<keyword evidence="11 15" id="KW-0819">tRNA processing</keyword>
<evidence type="ECO:0000256" key="12">
    <source>
        <dbReference type="ARBA" id="ARBA00029736"/>
    </source>
</evidence>
<dbReference type="SUPFAM" id="SSF75217">
    <property type="entry name" value="alpha/beta knot"/>
    <property type="match status" value="1"/>
</dbReference>
<comment type="subcellular location">
    <subcellularLocation>
        <location evidence="2 15 17">Cytoplasm</location>
    </subcellularLocation>
</comment>
<reference evidence="19" key="1">
    <citation type="journal article" date="2020" name="mSystems">
        <title>Genome- and Community-Level Interaction Insights into Carbon Utilization and Element Cycling Functions of Hydrothermarchaeota in Hydrothermal Sediment.</title>
        <authorList>
            <person name="Zhou Z."/>
            <person name="Liu Y."/>
            <person name="Xu W."/>
            <person name="Pan J."/>
            <person name="Luo Z.H."/>
            <person name="Li M."/>
        </authorList>
    </citation>
    <scope>NUCLEOTIDE SEQUENCE [LARGE SCALE GENOMIC DNA]</scope>
    <source>
        <strain evidence="19">SpSt-876</strain>
    </source>
</reference>
<keyword evidence="9 15" id="KW-0808">Transferase</keyword>
<evidence type="ECO:0000256" key="14">
    <source>
        <dbReference type="ARBA" id="ARBA00047783"/>
    </source>
</evidence>
<dbReference type="Gene3D" id="3.40.1280.10">
    <property type="match status" value="1"/>
</dbReference>
<dbReference type="InterPro" id="IPR016009">
    <property type="entry name" value="tRNA_MeTrfase_TRMD/TRM10"/>
</dbReference>
<dbReference type="InterPro" id="IPR023148">
    <property type="entry name" value="tRNA_m1G_MeTrfase_C_sf"/>
</dbReference>
<organism evidence="19">
    <name type="scientific">candidate division WOR-3 bacterium</name>
    <dbReference type="NCBI Taxonomy" id="2052148"/>
    <lineage>
        <taxon>Bacteria</taxon>
        <taxon>Bacteria division WOR-3</taxon>
    </lineage>
</organism>
<evidence type="ECO:0000256" key="2">
    <source>
        <dbReference type="ARBA" id="ARBA00004496"/>
    </source>
</evidence>
<dbReference type="PIRSF" id="PIRSF000386">
    <property type="entry name" value="tRNA_mtase"/>
    <property type="match status" value="1"/>
</dbReference>
<evidence type="ECO:0000256" key="5">
    <source>
        <dbReference type="ARBA" id="ARBA00012807"/>
    </source>
</evidence>
<dbReference type="HAMAP" id="MF_00605">
    <property type="entry name" value="TrmD"/>
    <property type="match status" value="1"/>
</dbReference>
<evidence type="ECO:0000256" key="16">
    <source>
        <dbReference type="PIRSR" id="PIRSR000386-1"/>
    </source>
</evidence>
<comment type="similarity">
    <text evidence="3 15 17">Belongs to the RNA methyltransferase TrmD family.</text>
</comment>
<dbReference type="FunFam" id="1.10.1270.20:FF:000001">
    <property type="entry name" value="tRNA (guanine-N(1)-)-methyltransferase"/>
    <property type="match status" value="1"/>
</dbReference>
<keyword evidence="10 15" id="KW-0949">S-adenosyl-L-methionine</keyword>
<evidence type="ECO:0000256" key="3">
    <source>
        <dbReference type="ARBA" id="ARBA00007630"/>
    </source>
</evidence>
<dbReference type="InterPro" id="IPR029028">
    <property type="entry name" value="Alpha/beta_knot_MTases"/>
</dbReference>
<dbReference type="GO" id="GO:0002939">
    <property type="term" value="P:tRNA N1-guanine methylation"/>
    <property type="evidence" value="ECO:0007669"/>
    <property type="project" value="TreeGrafter"/>
</dbReference>
<evidence type="ECO:0000256" key="11">
    <source>
        <dbReference type="ARBA" id="ARBA00022694"/>
    </source>
</evidence>
<keyword evidence="8 15" id="KW-0489">Methyltransferase</keyword>
<proteinExistence type="inferred from homology"/>
<dbReference type="PANTHER" id="PTHR46417">
    <property type="entry name" value="TRNA (GUANINE-N(1)-)-METHYLTRANSFERASE"/>
    <property type="match status" value="1"/>
</dbReference>
<dbReference type="NCBIfam" id="TIGR00088">
    <property type="entry name" value="trmD"/>
    <property type="match status" value="1"/>
</dbReference>
<dbReference type="Pfam" id="PF01746">
    <property type="entry name" value="tRNA_m1G_MT"/>
    <property type="match status" value="1"/>
</dbReference>
<evidence type="ECO:0000259" key="18">
    <source>
        <dbReference type="Pfam" id="PF01746"/>
    </source>
</evidence>
<dbReference type="CDD" id="cd18080">
    <property type="entry name" value="TrmD-like"/>
    <property type="match status" value="1"/>
</dbReference>
<protein>
    <recommendedName>
        <fullName evidence="6 15">tRNA (guanine-N(1)-)-methyltransferase</fullName>
        <ecNumber evidence="5 15">2.1.1.228</ecNumber>
    </recommendedName>
    <alternativeName>
        <fullName evidence="12 15">M1G-methyltransferase</fullName>
    </alternativeName>
    <alternativeName>
        <fullName evidence="13 15">tRNA [GM37] methyltransferase</fullName>
    </alternativeName>
</protein>
<evidence type="ECO:0000256" key="13">
    <source>
        <dbReference type="ARBA" id="ARBA00033392"/>
    </source>
</evidence>
<evidence type="ECO:0000256" key="6">
    <source>
        <dbReference type="ARBA" id="ARBA00014679"/>
    </source>
</evidence>
<feature type="binding site" evidence="15 16">
    <location>
        <begin position="130"/>
        <end position="135"/>
    </location>
    <ligand>
        <name>S-adenosyl-L-methionine</name>
        <dbReference type="ChEBI" id="CHEBI:59789"/>
    </ligand>
</feature>
<evidence type="ECO:0000256" key="10">
    <source>
        <dbReference type="ARBA" id="ARBA00022691"/>
    </source>
</evidence>
<evidence type="ECO:0000256" key="4">
    <source>
        <dbReference type="ARBA" id="ARBA00011738"/>
    </source>
</evidence>
<dbReference type="PANTHER" id="PTHR46417:SF1">
    <property type="entry name" value="TRNA (GUANINE-N(1)-)-METHYLTRANSFERASE"/>
    <property type="match status" value="1"/>
</dbReference>
<evidence type="ECO:0000256" key="17">
    <source>
        <dbReference type="RuleBase" id="RU003464"/>
    </source>
</evidence>
<evidence type="ECO:0000256" key="8">
    <source>
        <dbReference type="ARBA" id="ARBA00022603"/>
    </source>
</evidence>
<dbReference type="AlphaFoldDB" id="A0A7C6A8C1"/>
<keyword evidence="7 15" id="KW-0963">Cytoplasm</keyword>
<accession>A0A7C6A8C1</accession>
<dbReference type="EC" id="2.1.1.228" evidence="5 15"/>
<name>A0A7C6A8C1_UNCW3</name>
<feature type="binding site" evidence="15 16">
    <location>
        <position position="110"/>
    </location>
    <ligand>
        <name>S-adenosyl-L-methionine</name>
        <dbReference type="ChEBI" id="CHEBI:59789"/>
    </ligand>
</feature>
<feature type="domain" description="tRNA methyltransferase TRMD/TRM10-type" evidence="18">
    <location>
        <begin position="1"/>
        <end position="222"/>
    </location>
</feature>